<reference evidence="4" key="1">
    <citation type="journal article" date="2019" name="Int. J. Syst. Evol. Microbiol.">
        <title>The Global Catalogue of Microorganisms (GCM) 10K type strain sequencing project: providing services to taxonomists for standard genome sequencing and annotation.</title>
        <authorList>
            <consortium name="The Broad Institute Genomics Platform"/>
            <consortium name="The Broad Institute Genome Sequencing Center for Infectious Disease"/>
            <person name="Wu L."/>
            <person name="Ma J."/>
        </authorList>
    </citation>
    <scope>NUCLEOTIDE SEQUENCE [LARGE SCALE GENOMIC DNA]</scope>
    <source>
        <strain evidence="4">JCM 17759</strain>
    </source>
</reference>
<keyword evidence="4" id="KW-1185">Reference proteome</keyword>
<dbReference type="EMBL" id="BAABGA010000035">
    <property type="protein sequence ID" value="GAA4454494.1"/>
    <property type="molecule type" value="Genomic_DNA"/>
</dbReference>
<dbReference type="Pfam" id="PF11412">
    <property type="entry name" value="DsbD_N"/>
    <property type="match status" value="1"/>
</dbReference>
<evidence type="ECO:0000313" key="3">
    <source>
        <dbReference type="EMBL" id="GAA4454494.1"/>
    </source>
</evidence>
<gene>
    <name evidence="3" type="ORF">GCM10023156_27040</name>
</gene>
<feature type="domain" description="Thiol:disulfide interchange protein DsbD N-terminal" evidence="2">
    <location>
        <begin position="29"/>
        <end position="136"/>
    </location>
</feature>
<name>A0ABP8MQH3_9BACT</name>
<comment type="caution">
    <text evidence="3">The sequence shown here is derived from an EMBL/GenBank/DDBJ whole genome shotgun (WGS) entry which is preliminary data.</text>
</comment>
<protein>
    <recommendedName>
        <fullName evidence="2">Thiol:disulfide interchange protein DsbD N-terminal domain-containing protein</fullName>
    </recommendedName>
</protein>
<evidence type="ECO:0000256" key="1">
    <source>
        <dbReference type="SAM" id="MobiDB-lite"/>
    </source>
</evidence>
<sequence length="153" mass="16284">MLHAEPVSVQSDTGHVTAAASLPPQPMLNDQPIVATVTLSIQRGYHIYAQVDSDGPFTSLSIRGAASVQGVRALPTILPAPHAIADGHPIFRDTVEVSVPLEVLPDFQGRFVLSTKVTYQACNDLACFPEETLVVDLPVLITPNPPHSKGDSL</sequence>
<evidence type="ECO:0000313" key="4">
    <source>
        <dbReference type="Proteomes" id="UP001500840"/>
    </source>
</evidence>
<dbReference type="InterPro" id="IPR036929">
    <property type="entry name" value="DsbDN_sf"/>
</dbReference>
<dbReference type="InterPro" id="IPR028250">
    <property type="entry name" value="DsbDN"/>
</dbReference>
<proteinExistence type="predicted"/>
<evidence type="ECO:0000259" key="2">
    <source>
        <dbReference type="Pfam" id="PF11412"/>
    </source>
</evidence>
<feature type="region of interest" description="Disordered" evidence="1">
    <location>
        <begin position="1"/>
        <end position="23"/>
    </location>
</feature>
<dbReference type="Proteomes" id="UP001500840">
    <property type="component" value="Unassembled WGS sequence"/>
</dbReference>
<organism evidence="3 4">
    <name type="scientific">Novipirellula rosea</name>
    <dbReference type="NCBI Taxonomy" id="1031540"/>
    <lineage>
        <taxon>Bacteria</taxon>
        <taxon>Pseudomonadati</taxon>
        <taxon>Planctomycetota</taxon>
        <taxon>Planctomycetia</taxon>
        <taxon>Pirellulales</taxon>
        <taxon>Pirellulaceae</taxon>
        <taxon>Novipirellula</taxon>
    </lineage>
</organism>
<accession>A0ABP8MQH3</accession>
<dbReference type="Gene3D" id="2.60.40.1250">
    <property type="entry name" value="Thiol:disulfide interchange protein DsbD, N-terminal domain"/>
    <property type="match status" value="1"/>
</dbReference>